<reference evidence="2" key="2">
    <citation type="submission" date="2023-06" db="EMBL/GenBank/DDBJ databases">
        <authorList>
            <consortium name="Lawrence Berkeley National Laboratory"/>
            <person name="Mondo S.J."/>
            <person name="Hensen N."/>
            <person name="Bonometti L."/>
            <person name="Westerberg I."/>
            <person name="Brannstrom I.O."/>
            <person name="Guillou S."/>
            <person name="Cros-Aarteil S."/>
            <person name="Calhoun S."/>
            <person name="Haridas S."/>
            <person name="Kuo A."/>
            <person name="Pangilinan J."/>
            <person name="Riley R."/>
            <person name="Labutti K."/>
            <person name="Andreopoulos B."/>
            <person name="Lipzen A."/>
            <person name="Chen C."/>
            <person name="Yanf M."/>
            <person name="Daum C."/>
            <person name="Ng V."/>
            <person name="Clum A."/>
            <person name="Steindorff A."/>
            <person name="Ohm R."/>
            <person name="Martin F."/>
            <person name="Silar P."/>
            <person name="Natvig D."/>
            <person name="Lalanne C."/>
            <person name="Gautier V."/>
            <person name="Ament-Velasquez S.L."/>
            <person name="Kruys A."/>
            <person name="Hutchinson M.I."/>
            <person name="Powell A.J."/>
            <person name="Barry K."/>
            <person name="Miller A.N."/>
            <person name="Grigoriev I.V."/>
            <person name="Debuchy R."/>
            <person name="Gladieux P."/>
            <person name="Thoren M.H."/>
            <person name="Johannesson H."/>
        </authorList>
    </citation>
    <scope>NUCLEOTIDE SEQUENCE</scope>
    <source>
        <strain evidence="2">CBS 333.67</strain>
    </source>
</reference>
<reference evidence="2" key="1">
    <citation type="journal article" date="2023" name="Mol. Phylogenet. Evol.">
        <title>Genome-scale phylogeny and comparative genomics of the fungal order Sordariales.</title>
        <authorList>
            <person name="Hensen N."/>
            <person name="Bonometti L."/>
            <person name="Westerberg I."/>
            <person name="Brannstrom I.O."/>
            <person name="Guillou S."/>
            <person name="Cros-Aarteil S."/>
            <person name="Calhoun S."/>
            <person name="Haridas S."/>
            <person name="Kuo A."/>
            <person name="Mondo S."/>
            <person name="Pangilinan J."/>
            <person name="Riley R."/>
            <person name="LaButti K."/>
            <person name="Andreopoulos B."/>
            <person name="Lipzen A."/>
            <person name="Chen C."/>
            <person name="Yan M."/>
            <person name="Daum C."/>
            <person name="Ng V."/>
            <person name="Clum A."/>
            <person name="Steindorff A."/>
            <person name="Ohm R.A."/>
            <person name="Martin F."/>
            <person name="Silar P."/>
            <person name="Natvig D.O."/>
            <person name="Lalanne C."/>
            <person name="Gautier V."/>
            <person name="Ament-Velasquez S.L."/>
            <person name="Kruys A."/>
            <person name="Hutchinson M.I."/>
            <person name="Powell A.J."/>
            <person name="Barry K."/>
            <person name="Miller A.N."/>
            <person name="Grigoriev I.V."/>
            <person name="Debuchy R."/>
            <person name="Gladieux P."/>
            <person name="Hiltunen Thoren M."/>
            <person name="Johannesson H."/>
        </authorList>
    </citation>
    <scope>NUCLEOTIDE SEQUENCE</scope>
    <source>
        <strain evidence="2">CBS 333.67</strain>
    </source>
</reference>
<name>A0AAJ0M0Z3_9PEZI</name>
<dbReference type="GeneID" id="87882061"/>
<proteinExistence type="predicted"/>
<evidence type="ECO:0000313" key="2">
    <source>
        <dbReference type="EMBL" id="KAK3304878.1"/>
    </source>
</evidence>
<dbReference type="SUPFAM" id="SSF53474">
    <property type="entry name" value="alpha/beta-Hydrolases"/>
    <property type="match status" value="1"/>
</dbReference>
<keyword evidence="1" id="KW-1133">Transmembrane helix</keyword>
<dbReference type="Pfam" id="PF05705">
    <property type="entry name" value="DUF829"/>
    <property type="match status" value="1"/>
</dbReference>
<keyword evidence="3" id="KW-1185">Reference proteome</keyword>
<dbReference type="InterPro" id="IPR008547">
    <property type="entry name" value="DUF829_TMEM53"/>
</dbReference>
<organism evidence="2 3">
    <name type="scientific">Chaetomium strumarium</name>
    <dbReference type="NCBI Taxonomy" id="1170767"/>
    <lineage>
        <taxon>Eukaryota</taxon>
        <taxon>Fungi</taxon>
        <taxon>Dikarya</taxon>
        <taxon>Ascomycota</taxon>
        <taxon>Pezizomycotina</taxon>
        <taxon>Sordariomycetes</taxon>
        <taxon>Sordariomycetidae</taxon>
        <taxon>Sordariales</taxon>
        <taxon>Chaetomiaceae</taxon>
        <taxon>Chaetomium</taxon>
    </lineage>
</organism>
<evidence type="ECO:0008006" key="4">
    <source>
        <dbReference type="Google" id="ProtNLM"/>
    </source>
</evidence>
<keyword evidence="1" id="KW-0812">Transmembrane</keyword>
<dbReference type="PANTHER" id="PTHR12265">
    <property type="entry name" value="TRANSMEMBRANE PROTEIN 53"/>
    <property type="match status" value="1"/>
</dbReference>
<dbReference type="RefSeq" id="XP_062720658.1">
    <property type="nucleotide sequence ID" value="XM_062863232.1"/>
</dbReference>
<dbReference type="Proteomes" id="UP001273166">
    <property type="component" value="Unassembled WGS sequence"/>
</dbReference>
<dbReference type="EMBL" id="JAUDZG010000005">
    <property type="protein sequence ID" value="KAK3304878.1"/>
    <property type="molecule type" value="Genomic_DNA"/>
</dbReference>
<sequence length="321" mass="35602">MASNAATGTPASPFASMTKLSPSVYIYRPATAPSRSSPDETTTSLQKPAPKLILLATWMGARDPYIAKYLARYQALYPASAILLLRSEPRHFIRPRGMPCEIAPAVPFFRTFFPADDLSLQRDGSGSHSTANNPQPGPELLIHAFSNGGAASLHALRRALGGGDGHNTTPAPPPPPLPRYTLLLDSTPGTFRYRAAYRAFTAGLKAPFLWLVAPFVHLIVMMYWVQHMLIGRGRSGPLYVVARGLNGPAARRSEVRRTYVYGPADRLVDWRDVEAHAREAAEEGFRVRRERFDGSEHVAHVRLDGERYWRVVRETWEGVDE</sequence>
<feature type="transmembrane region" description="Helical" evidence="1">
    <location>
        <begin position="208"/>
        <end position="225"/>
    </location>
</feature>
<accession>A0AAJ0M0Z3</accession>
<keyword evidence="1" id="KW-0472">Membrane</keyword>
<dbReference type="PANTHER" id="PTHR12265:SF40">
    <property type="entry name" value="DUF829-DOMAIN-CONTAINING PROTEIN"/>
    <property type="match status" value="1"/>
</dbReference>
<dbReference type="AlphaFoldDB" id="A0AAJ0M0Z3"/>
<gene>
    <name evidence="2" type="ORF">B0T15DRAFT_255070</name>
</gene>
<dbReference type="InterPro" id="IPR029058">
    <property type="entry name" value="AB_hydrolase_fold"/>
</dbReference>
<evidence type="ECO:0000313" key="3">
    <source>
        <dbReference type="Proteomes" id="UP001273166"/>
    </source>
</evidence>
<evidence type="ECO:0000256" key="1">
    <source>
        <dbReference type="SAM" id="Phobius"/>
    </source>
</evidence>
<comment type="caution">
    <text evidence="2">The sequence shown here is derived from an EMBL/GenBank/DDBJ whole genome shotgun (WGS) entry which is preliminary data.</text>
</comment>
<protein>
    <recommendedName>
        <fullName evidence="4">Indole-diterpene biosynthesis protein</fullName>
    </recommendedName>
</protein>